<comment type="similarity">
    <text evidence="2">Belongs to the CobT family.</text>
</comment>
<comment type="pathway">
    <text evidence="1">Nucleoside biosynthesis; alpha-ribazole biosynthesis; alpha-ribazole from 5,6-dimethylbenzimidazole: step 1/2.</text>
</comment>
<dbReference type="InterPro" id="IPR023195">
    <property type="entry name" value="Nict_dMeBzImd_PRibTrfase_N"/>
</dbReference>
<evidence type="ECO:0000256" key="1">
    <source>
        <dbReference type="ARBA" id="ARBA00005049"/>
    </source>
</evidence>
<dbReference type="EC" id="2.4.2.21" evidence="3"/>
<dbReference type="RefSeq" id="WP_007555000.1">
    <property type="nucleotide sequence ID" value="NZ_AENT01000025.1"/>
</dbReference>
<sequence length="304" mass="33770">MELFNETTSSIKLLNTEVMKFVRTRFDDLYTGSGNLGNLEEIVVKFAGISGNEFPEISQCILVQIGERGDFNSELSELEKKSAKLLNACLLNFKKSGKNNFNIIETVEEGINFIDENIHEKGCAVIPSIAMNYENKISAFCIAAMLCKKGESDIFDNIEYLLQDISGLSIEGVKQELEESTVNTNEMSDLFKKTGTYDIWFTLGIMLGTMKKHGIIILSGWVSLLCACLAKQLSADFSEYFLSSQISSLNIHNELSKKLSVEGNINCGKNENDIFAAVLQKNMLEIAIKIYVESITKEEAGVKG</sequence>
<dbReference type="InterPro" id="IPR036087">
    <property type="entry name" value="Nict_dMeBzImd_PRibTrfase_sf"/>
</dbReference>
<evidence type="ECO:0000256" key="2">
    <source>
        <dbReference type="ARBA" id="ARBA00007110"/>
    </source>
</evidence>
<dbReference type="eggNOG" id="COG2038">
    <property type="taxonomic scope" value="Bacteria"/>
</dbReference>
<gene>
    <name evidence="10" type="ORF">HMPREF9220_0099</name>
</gene>
<reference evidence="10 11" key="1">
    <citation type="submission" date="2010-11" db="EMBL/GenBank/DDBJ databases">
        <authorList>
            <person name="Durkin A.S."/>
            <person name="Madupu R."/>
            <person name="Torralba M."/>
            <person name="Gillis M."/>
            <person name="Methe B."/>
            <person name="Sutton G."/>
            <person name="Nelson K.E."/>
        </authorList>
    </citation>
    <scope>NUCLEOTIDE SEQUENCE [LARGE SCALE GENOMIC DNA]</scope>
    <source>
        <strain evidence="10 11">UPII 345-E</strain>
    </source>
</reference>
<evidence type="ECO:0000256" key="3">
    <source>
        <dbReference type="ARBA" id="ARBA00011991"/>
    </source>
</evidence>
<evidence type="ECO:0000256" key="8">
    <source>
        <dbReference type="ARBA" id="ARBA00030686"/>
    </source>
</evidence>
<accession>E4L9U1</accession>
<dbReference type="OrthoDB" id="9781491at2"/>
<dbReference type="Gene3D" id="3.40.50.10210">
    <property type="match status" value="1"/>
</dbReference>
<evidence type="ECO:0000256" key="7">
    <source>
        <dbReference type="ARBA" id="ARBA00022679"/>
    </source>
</evidence>
<dbReference type="InterPro" id="IPR003200">
    <property type="entry name" value="Nict_dMeBzImd_PRibTrfase"/>
</dbReference>
<dbReference type="GO" id="GO:0009236">
    <property type="term" value="P:cobalamin biosynthetic process"/>
    <property type="evidence" value="ECO:0007669"/>
    <property type="project" value="UniProtKB-KW"/>
</dbReference>
<keyword evidence="7" id="KW-0808">Transferase</keyword>
<dbReference type="EMBL" id="AENT01000025">
    <property type="protein sequence ID" value="EFR42423.1"/>
    <property type="molecule type" value="Genomic_DNA"/>
</dbReference>
<dbReference type="GO" id="GO:0008939">
    <property type="term" value="F:nicotinate-nucleotide-dimethylbenzimidazole phosphoribosyltransferase activity"/>
    <property type="evidence" value="ECO:0007669"/>
    <property type="project" value="UniProtKB-EC"/>
</dbReference>
<comment type="catalytic activity">
    <reaction evidence="9">
        <text>5,6-dimethylbenzimidazole + nicotinate beta-D-ribonucleotide = alpha-ribazole 5'-phosphate + nicotinate + H(+)</text>
        <dbReference type="Rhea" id="RHEA:11196"/>
        <dbReference type="ChEBI" id="CHEBI:15378"/>
        <dbReference type="ChEBI" id="CHEBI:15890"/>
        <dbReference type="ChEBI" id="CHEBI:32544"/>
        <dbReference type="ChEBI" id="CHEBI:57502"/>
        <dbReference type="ChEBI" id="CHEBI:57918"/>
        <dbReference type="EC" id="2.4.2.21"/>
    </reaction>
</comment>
<proteinExistence type="inferred from homology"/>
<evidence type="ECO:0000256" key="4">
    <source>
        <dbReference type="ARBA" id="ARBA00015486"/>
    </source>
</evidence>
<evidence type="ECO:0000313" key="11">
    <source>
        <dbReference type="Proteomes" id="UP000004594"/>
    </source>
</evidence>
<name>E4L9U1_9FIRM</name>
<comment type="caution">
    <text evidence="10">The sequence shown here is derived from an EMBL/GenBank/DDBJ whole genome shotgun (WGS) entry which is preliminary data.</text>
</comment>
<keyword evidence="6" id="KW-0328">Glycosyltransferase</keyword>
<dbReference type="Proteomes" id="UP000004594">
    <property type="component" value="Unassembled WGS sequence"/>
</dbReference>
<keyword evidence="5" id="KW-0169">Cobalamin biosynthesis</keyword>
<evidence type="ECO:0000256" key="5">
    <source>
        <dbReference type="ARBA" id="ARBA00022573"/>
    </source>
</evidence>
<dbReference type="SUPFAM" id="SSF52733">
    <property type="entry name" value="Nicotinate mononucleotide:5,6-dimethylbenzimidazole phosphoribosyltransferase (CobT)"/>
    <property type="match status" value="1"/>
</dbReference>
<evidence type="ECO:0000313" key="10">
    <source>
        <dbReference type="EMBL" id="EFR42423.1"/>
    </source>
</evidence>
<organism evidence="10 11">
    <name type="scientific">Dialister micraerophilus UPII 345-E</name>
    <dbReference type="NCBI Taxonomy" id="910314"/>
    <lineage>
        <taxon>Bacteria</taxon>
        <taxon>Bacillati</taxon>
        <taxon>Bacillota</taxon>
        <taxon>Negativicutes</taxon>
        <taxon>Veillonellales</taxon>
        <taxon>Veillonellaceae</taxon>
        <taxon>Dialister</taxon>
    </lineage>
</organism>
<dbReference type="Pfam" id="PF02277">
    <property type="entry name" value="DBI_PRT"/>
    <property type="match status" value="1"/>
</dbReference>
<evidence type="ECO:0000256" key="9">
    <source>
        <dbReference type="ARBA" id="ARBA00047340"/>
    </source>
</evidence>
<protein>
    <recommendedName>
        <fullName evidence="4">Nicotinate-nucleotide--dimethylbenzimidazole phosphoribosyltransferase</fullName>
        <ecNumber evidence="3">2.4.2.21</ecNumber>
    </recommendedName>
    <alternativeName>
        <fullName evidence="8">N(1)-alpha-phosphoribosyltransferase</fullName>
    </alternativeName>
</protein>
<dbReference type="Gene3D" id="1.10.1610.10">
    <property type="match status" value="1"/>
</dbReference>
<dbReference type="UniPathway" id="UPA00061">
    <property type="reaction ID" value="UER00516"/>
</dbReference>
<dbReference type="AlphaFoldDB" id="E4L9U1"/>
<evidence type="ECO:0000256" key="6">
    <source>
        <dbReference type="ARBA" id="ARBA00022676"/>
    </source>
</evidence>